<dbReference type="CDD" id="cd16442">
    <property type="entry name" value="BPL"/>
    <property type="match status" value="1"/>
</dbReference>
<dbReference type="SUPFAM" id="SSF55681">
    <property type="entry name" value="Class II aaRS and biotin synthetases"/>
    <property type="match status" value="1"/>
</dbReference>
<dbReference type="InterPro" id="IPR045864">
    <property type="entry name" value="aa-tRNA-synth_II/BPL/LPL"/>
</dbReference>
<dbReference type="EC" id="6.3.4.15" evidence="5"/>
<dbReference type="Proteomes" id="UP000296216">
    <property type="component" value="Chromosome"/>
</dbReference>
<reference evidence="5 7" key="1">
    <citation type="journal article" date="2019" name="Microbiol. Resour. Announc.">
        <title>The Genome Sequence of the Halobacterium salinarum Type Strain Is Closely Related to That of Laboratory Strains NRC-1 and R1.</title>
        <authorList>
            <person name="Pfeiffer F."/>
            <person name="Marchfelder A."/>
            <person name="Habermann B."/>
            <person name="Dyall-Smith M.L."/>
        </authorList>
    </citation>
    <scope>NUCLEOTIDE SEQUENCE [LARGE SCALE GENOMIC DNA]</scope>
    <source>
        <strain evidence="5">91-R6</strain>
        <strain evidence="7">ATCC 33171 / DSM 3754 / JCM 8978 / NBRC 102687 / NCIMB 764 / 91-R6</strain>
    </source>
</reference>
<dbReference type="Pfam" id="PF02237">
    <property type="entry name" value="BPL_C"/>
    <property type="match status" value="1"/>
</dbReference>
<evidence type="ECO:0000313" key="7">
    <source>
        <dbReference type="Proteomes" id="UP000296216"/>
    </source>
</evidence>
<dbReference type="GO" id="GO:0005524">
    <property type="term" value="F:ATP binding"/>
    <property type="evidence" value="ECO:0007669"/>
    <property type="project" value="UniProtKB-KW"/>
</dbReference>
<dbReference type="AlphaFoldDB" id="A0A4D6GSD9"/>
<dbReference type="PANTHER" id="PTHR12835:SF5">
    <property type="entry name" value="BIOTIN--PROTEIN LIGASE"/>
    <property type="match status" value="1"/>
</dbReference>
<dbReference type="EMBL" id="CP038631">
    <property type="protein sequence ID" value="QCC44441.1"/>
    <property type="molecule type" value="Genomic_DNA"/>
</dbReference>
<organism evidence="5 7">
    <name type="scientific">Halobacterium salinarum (strain ATCC 33171 / DSM 3754 / JCM 8978 / NBRC 102687 / NCIMB 764 / 91-R6)</name>
    <dbReference type="NCBI Taxonomy" id="2597657"/>
    <lineage>
        <taxon>Archaea</taxon>
        <taxon>Methanobacteriati</taxon>
        <taxon>Methanobacteriota</taxon>
        <taxon>Stenosarchaea group</taxon>
        <taxon>Halobacteria</taxon>
        <taxon>Halobacteriales</taxon>
        <taxon>Halobacteriaceae</taxon>
        <taxon>Halobacterium</taxon>
    </lineage>
</organism>
<dbReference type="Gene3D" id="3.30.930.10">
    <property type="entry name" value="Bira Bifunctional Protein, Domain 2"/>
    <property type="match status" value="1"/>
</dbReference>
<evidence type="ECO:0000313" key="5">
    <source>
        <dbReference type="EMBL" id="QCC44441.1"/>
    </source>
</evidence>
<accession>A0A4D6GSD9</accession>
<keyword evidence="3" id="KW-0067">ATP-binding</keyword>
<name>A0A4D6GSD9_HALS9</name>
<protein>
    <submittedName>
        <fullName evidence="5">Biotin--[acetyl-CoA-carboxylase] ligase</fullName>
        <ecNumber evidence="5">6.3.4.15</ecNumber>
    </submittedName>
    <submittedName>
        <fullName evidence="6">BirA family transcriptional regulator, biotin operon repressor / biotin-[acetyl-CoA-carboxylase] ligase</fullName>
    </submittedName>
</protein>
<dbReference type="InterPro" id="IPR008988">
    <property type="entry name" value="Transcriptional_repressor_C"/>
</dbReference>
<feature type="domain" description="BPL/LPL catalytic" evidence="4">
    <location>
        <begin position="1"/>
        <end position="213"/>
    </location>
</feature>
<dbReference type="InterPro" id="IPR003142">
    <property type="entry name" value="BPL_C"/>
</dbReference>
<dbReference type="RefSeq" id="WP_010902454.1">
    <property type="nucleotide sequence ID" value="NZ_VRYN01000002.1"/>
</dbReference>
<dbReference type="GO" id="GO:0004077">
    <property type="term" value="F:biotin--[biotin carboxyl-carrier protein] ligase activity"/>
    <property type="evidence" value="ECO:0007669"/>
    <property type="project" value="UniProtKB-EC"/>
</dbReference>
<dbReference type="InterPro" id="IPR004408">
    <property type="entry name" value="Biotin_CoA_COase_ligase"/>
</dbReference>
<dbReference type="GeneID" id="68693539"/>
<reference evidence="5" key="3">
    <citation type="journal article" name="MicrobiologyOpen">
        <title>Whole-genome comparison between the type strain of Halobacterium salinarum (DSM 3754(T)) and the laboratory strains R1 and NRC-1.</title>
        <authorList>
            <person name="Pfeiffer F."/>
            <person name="Losensky G."/>
            <person name="Marchfelder A."/>
            <person name="Habermann B."/>
            <person name="Dyall-Smith M."/>
        </authorList>
    </citation>
    <scope>NUCLEOTIDE SEQUENCE</scope>
    <source>
        <strain evidence="5">91-R6</strain>
    </source>
</reference>
<dbReference type="SUPFAM" id="SSF50037">
    <property type="entry name" value="C-terminal domain of transcriptional repressors"/>
    <property type="match status" value="1"/>
</dbReference>
<dbReference type="GO" id="GO:0005737">
    <property type="term" value="C:cytoplasm"/>
    <property type="evidence" value="ECO:0007669"/>
    <property type="project" value="TreeGrafter"/>
</dbReference>
<dbReference type="Gene3D" id="2.30.30.100">
    <property type="match status" value="1"/>
</dbReference>
<dbReference type="PROSITE" id="PS51733">
    <property type="entry name" value="BPL_LPL_CATALYTIC"/>
    <property type="match status" value="1"/>
</dbReference>
<keyword evidence="1 5" id="KW-0436">Ligase</keyword>
<evidence type="ECO:0000313" key="8">
    <source>
        <dbReference type="Proteomes" id="UP000323075"/>
    </source>
</evidence>
<dbReference type="InterPro" id="IPR004143">
    <property type="entry name" value="BPL_LPL_catalytic"/>
</dbReference>
<dbReference type="Pfam" id="PF03099">
    <property type="entry name" value="BPL_LplA_LipB"/>
    <property type="match status" value="1"/>
</dbReference>
<evidence type="ECO:0000256" key="2">
    <source>
        <dbReference type="ARBA" id="ARBA00022741"/>
    </source>
</evidence>
<evidence type="ECO:0000313" key="6">
    <source>
        <dbReference type="EMBL" id="TYO76511.1"/>
    </source>
</evidence>
<sequence length="282" mass="29093">MTVDPAALQRQVSAPVVHRETCPSTNDIARAEARAGATDGTFVIADEQTAGRGRTGNAWASPPGGVWSSTVVRADIAASHVGRLTLAGGLAAADTAASFGVDARLKWPNDVVVAAADGSDQSKLCGVLTEAVIDEVPVAGKPVGSVLPETDPANADMSFAVLGIGVNAALDPDSLGDLDRAVTTLRAERGAVDPTAVAATLHEHLRTWVSRVQTAGGMDDAVAAVRERSATLGKRVRVTRFDDDPVTGTAVAIDDRGALVVERPDGARVHVTEGVCQRLRRA</sequence>
<proteinExistence type="predicted"/>
<keyword evidence="2" id="KW-0547">Nucleotide-binding</keyword>
<evidence type="ECO:0000256" key="3">
    <source>
        <dbReference type="ARBA" id="ARBA00022840"/>
    </source>
</evidence>
<dbReference type="EMBL" id="VRYN01000002">
    <property type="protein sequence ID" value="TYO76511.1"/>
    <property type="molecule type" value="Genomic_DNA"/>
</dbReference>
<gene>
    <name evidence="5" type="primary">birA2</name>
    <name evidence="6" type="ORF">APQ99_01148</name>
    <name evidence="5" type="ORF">HBSAL_03585</name>
</gene>
<dbReference type="PANTHER" id="PTHR12835">
    <property type="entry name" value="BIOTIN PROTEIN LIGASE"/>
    <property type="match status" value="1"/>
</dbReference>
<evidence type="ECO:0000256" key="1">
    <source>
        <dbReference type="ARBA" id="ARBA00022598"/>
    </source>
</evidence>
<dbReference type="NCBIfam" id="TIGR00121">
    <property type="entry name" value="birA_ligase"/>
    <property type="match status" value="1"/>
</dbReference>
<evidence type="ECO:0000259" key="4">
    <source>
        <dbReference type="PROSITE" id="PS51733"/>
    </source>
</evidence>
<reference evidence="6 8" key="2">
    <citation type="submission" date="2019-07" db="EMBL/GenBank/DDBJ databases">
        <title>Genomic Encyclopedia of Archaeal and Bacterial Type Strains, Phase II (KMG-II): from individual species to whole genera.</title>
        <authorList>
            <person name="Goeker M."/>
        </authorList>
    </citation>
    <scope>NUCLEOTIDE SEQUENCE [LARGE SCALE GENOMIC DNA]</scope>
    <source>
        <strain evidence="6 8">DSM 3754</strain>
    </source>
</reference>
<dbReference type="Proteomes" id="UP000323075">
    <property type="component" value="Unassembled WGS sequence"/>
</dbReference>